<dbReference type="Proteomes" id="UP000095447">
    <property type="component" value="Unassembled WGS sequence"/>
</dbReference>
<dbReference type="InterPro" id="IPR049458">
    <property type="entry name" value="EpsG-like"/>
</dbReference>
<feature type="transmembrane region" description="Helical" evidence="1">
    <location>
        <begin position="93"/>
        <end position="111"/>
    </location>
</feature>
<accession>A0A173Z0A1</accession>
<evidence type="ECO:0000313" key="3">
    <source>
        <dbReference type="Proteomes" id="UP000095447"/>
    </source>
</evidence>
<feature type="transmembrane region" description="Helical" evidence="1">
    <location>
        <begin position="288"/>
        <end position="309"/>
    </location>
</feature>
<keyword evidence="1" id="KW-1133">Transmembrane helix</keyword>
<reference evidence="2 3" key="1">
    <citation type="submission" date="2015-09" db="EMBL/GenBank/DDBJ databases">
        <authorList>
            <consortium name="Pathogen Informatics"/>
        </authorList>
    </citation>
    <scope>NUCLEOTIDE SEQUENCE [LARGE SCALE GENOMIC DNA]</scope>
    <source>
        <strain evidence="2 3">2789STDY5608838</strain>
    </source>
</reference>
<feature type="transmembrane region" description="Helical" evidence="1">
    <location>
        <begin position="239"/>
        <end position="261"/>
    </location>
</feature>
<evidence type="ECO:0000256" key="1">
    <source>
        <dbReference type="SAM" id="Phobius"/>
    </source>
</evidence>
<dbReference type="EMBL" id="CYZA01000004">
    <property type="protein sequence ID" value="CUN68438.1"/>
    <property type="molecule type" value="Genomic_DNA"/>
</dbReference>
<keyword evidence="1" id="KW-0812">Transmembrane</keyword>
<evidence type="ECO:0008006" key="4">
    <source>
        <dbReference type="Google" id="ProtNLM"/>
    </source>
</evidence>
<organism evidence="2 3">
    <name type="scientific">Blautia obeum</name>
    <dbReference type="NCBI Taxonomy" id="40520"/>
    <lineage>
        <taxon>Bacteria</taxon>
        <taxon>Bacillati</taxon>
        <taxon>Bacillota</taxon>
        <taxon>Clostridia</taxon>
        <taxon>Lachnospirales</taxon>
        <taxon>Lachnospiraceae</taxon>
        <taxon>Blautia</taxon>
    </lineage>
</organism>
<dbReference type="RefSeq" id="WP_055052901.1">
    <property type="nucleotide sequence ID" value="NZ_CYZA01000004.1"/>
</dbReference>
<feature type="transmembrane region" description="Helical" evidence="1">
    <location>
        <begin position="194"/>
        <end position="219"/>
    </location>
</feature>
<feature type="transmembrane region" description="Helical" evidence="1">
    <location>
        <begin position="123"/>
        <end position="149"/>
    </location>
</feature>
<sequence>MGAYYFILCFILINGITARKHRKWYVVSTFLVIFVFAALRKYTIGIDLELHYARNFERIAKLPWSEVPSFIAYDSGFNILCKLISYISTDRQAFITVTSLIVFGSVARYIYYYADDVVMESFMFISMYCMFLYMNIIAQAIAFAIFLVAIPCLQEKKYIKYILIVLLATSMHASAIILLLLVPLSFLPLKRKYVAVFSLAMPIALMSLDKLAVMFATIIPEFSRYLDVNNIHGKATGLSNLMLIIIIIYALILFLAWWYLLKSYNEESVYRLVEKNFGILKKRRDVEVLQLSSNLLAYATIIVIAARLAGTNMEVSSRIGYYFYVFSYSLLGRALASIRDFQERTIFKFLIYSGMILFFLVSGSMAAQVYYGVAPYEFFWN</sequence>
<keyword evidence="1" id="KW-0472">Membrane</keyword>
<dbReference type="AlphaFoldDB" id="A0A173Z0A1"/>
<name>A0A173Z0A1_9FIRM</name>
<feature type="transmembrane region" description="Helical" evidence="1">
    <location>
        <begin position="350"/>
        <end position="371"/>
    </location>
</feature>
<feature type="transmembrane region" description="Helical" evidence="1">
    <location>
        <begin position="24"/>
        <end position="42"/>
    </location>
</feature>
<dbReference type="Pfam" id="PF14897">
    <property type="entry name" value="EpsG"/>
    <property type="match status" value="1"/>
</dbReference>
<gene>
    <name evidence="2" type="ORF">ERS852395_01030</name>
</gene>
<feature type="transmembrane region" description="Helical" evidence="1">
    <location>
        <begin position="321"/>
        <end position="338"/>
    </location>
</feature>
<proteinExistence type="predicted"/>
<evidence type="ECO:0000313" key="2">
    <source>
        <dbReference type="EMBL" id="CUN68438.1"/>
    </source>
</evidence>
<protein>
    <recommendedName>
        <fullName evidence="4">EpsG family protein</fullName>
    </recommendedName>
</protein>
<feature type="transmembrane region" description="Helical" evidence="1">
    <location>
        <begin position="161"/>
        <end position="182"/>
    </location>
</feature>